<dbReference type="GO" id="GO:0051286">
    <property type="term" value="C:cell tip"/>
    <property type="evidence" value="ECO:0007669"/>
    <property type="project" value="TreeGrafter"/>
</dbReference>
<dbReference type="GO" id="GO:0032153">
    <property type="term" value="C:cell division site"/>
    <property type="evidence" value="ECO:0007669"/>
    <property type="project" value="TreeGrafter"/>
</dbReference>
<organism evidence="4 5">
    <name type="scientific">Batrachochytrium dendrobatidis (strain JEL423)</name>
    <dbReference type="NCBI Taxonomy" id="403673"/>
    <lineage>
        <taxon>Eukaryota</taxon>
        <taxon>Fungi</taxon>
        <taxon>Fungi incertae sedis</taxon>
        <taxon>Chytridiomycota</taxon>
        <taxon>Chytridiomycota incertae sedis</taxon>
        <taxon>Chytridiomycetes</taxon>
        <taxon>Rhizophydiales</taxon>
        <taxon>Rhizophydiales incertae sedis</taxon>
        <taxon>Batrachochytrium</taxon>
    </lineage>
</organism>
<evidence type="ECO:0000256" key="3">
    <source>
        <dbReference type="SAM" id="MobiDB-lite"/>
    </source>
</evidence>
<feature type="compositionally biased region" description="Low complexity" evidence="3">
    <location>
        <begin position="25"/>
        <end position="41"/>
    </location>
</feature>
<feature type="region of interest" description="Disordered" evidence="3">
    <location>
        <begin position="22"/>
        <end position="44"/>
    </location>
</feature>
<accession>A0A177WCL7</accession>
<evidence type="ECO:0000313" key="5">
    <source>
        <dbReference type="Proteomes" id="UP000077115"/>
    </source>
</evidence>
<evidence type="ECO:0000256" key="2">
    <source>
        <dbReference type="ARBA" id="ARBA00022737"/>
    </source>
</evidence>
<gene>
    <name evidence="4" type="ORF">BDEG_21373</name>
</gene>
<feature type="region of interest" description="Disordered" evidence="3">
    <location>
        <begin position="59"/>
        <end position="85"/>
    </location>
</feature>
<sequence length="355" mass="38985">MSNGNGANHASAAIAETKPIGYSESSDISTRTINSNSNSTSLPEQQANLNTTAKLVDRQGMSHRPSPSIASSTFSSEHNQVFSKQPSLSAPEGVYYFRDQIMAESCQSGSLCINPRYASPNFYCGTHVSIVTVKSTDTQVQPIPPPMDANPSSQTRFIEIPINGDGAGKGNFQFFKRVNSTIKKVKPPMTKATSQFVSKILANENLAKILSFRSNKTTYLFFNAGKSFFWADSMCRSQQNPLSIIQFKDSVVTCHDANLLTRETMDNVLVCSPLGFASGDILWYSPISGKFARLNRSGQIHKHAVRSIKWMPGSDTHFMAGFEDGSVLTFDKDLDDQSFTAPTTTEEYEVCDKCL</sequence>
<dbReference type="GO" id="GO:0005634">
    <property type="term" value="C:nucleus"/>
    <property type="evidence" value="ECO:0007669"/>
    <property type="project" value="TreeGrafter"/>
</dbReference>
<dbReference type="OrthoDB" id="3367at2759"/>
<reference evidence="4 5" key="2">
    <citation type="submission" date="2016-05" db="EMBL/GenBank/DDBJ databases">
        <title>Lineage-specific infection strategies underlie the spectrum of fungal disease in amphibians.</title>
        <authorList>
            <person name="Cuomo C.A."/>
            <person name="Farrer R.A."/>
            <person name="James T."/>
            <person name="Longcore J."/>
            <person name="Birren B."/>
        </authorList>
    </citation>
    <scope>NUCLEOTIDE SEQUENCE [LARGE SCALE GENOMIC DNA]</scope>
    <source>
        <strain evidence="4 5">JEL423</strain>
    </source>
</reference>
<dbReference type="InterPro" id="IPR051362">
    <property type="entry name" value="WD_repeat_creC_regulators"/>
</dbReference>
<dbReference type="GO" id="GO:0045013">
    <property type="term" value="P:carbon catabolite repression of transcription"/>
    <property type="evidence" value="ECO:0007669"/>
    <property type="project" value="TreeGrafter"/>
</dbReference>
<feature type="compositionally biased region" description="Low complexity" evidence="3">
    <location>
        <begin position="66"/>
        <end position="76"/>
    </location>
</feature>
<dbReference type="SUPFAM" id="SSF50978">
    <property type="entry name" value="WD40 repeat-like"/>
    <property type="match status" value="1"/>
</dbReference>
<name>A0A177WCL7_BATDL</name>
<dbReference type="InterPro" id="IPR015943">
    <property type="entry name" value="WD40/YVTN_repeat-like_dom_sf"/>
</dbReference>
<dbReference type="Gene3D" id="2.130.10.10">
    <property type="entry name" value="YVTN repeat-like/Quinoprotein amine dehydrogenase"/>
    <property type="match status" value="1"/>
</dbReference>
<dbReference type="STRING" id="403673.A0A177WCL7"/>
<evidence type="ECO:0000256" key="1">
    <source>
        <dbReference type="ARBA" id="ARBA00022574"/>
    </source>
</evidence>
<evidence type="ECO:0000313" key="4">
    <source>
        <dbReference type="EMBL" id="OAJ37340.1"/>
    </source>
</evidence>
<keyword evidence="2" id="KW-0677">Repeat</keyword>
<protein>
    <submittedName>
        <fullName evidence="4">Uncharacterized protein</fullName>
    </submittedName>
</protein>
<dbReference type="VEuPathDB" id="FungiDB:BDEG_21373"/>
<dbReference type="AlphaFoldDB" id="A0A177WCL7"/>
<dbReference type="EMBL" id="DS022300">
    <property type="protein sequence ID" value="OAJ37340.1"/>
    <property type="molecule type" value="Genomic_DNA"/>
</dbReference>
<keyword evidence="1" id="KW-0853">WD repeat</keyword>
<reference evidence="4 5" key="1">
    <citation type="submission" date="2006-10" db="EMBL/GenBank/DDBJ databases">
        <title>The Genome Sequence of Batrachochytrium dendrobatidis JEL423.</title>
        <authorList>
            <consortium name="The Broad Institute Genome Sequencing Platform"/>
            <person name="Birren B."/>
            <person name="Lander E."/>
            <person name="Galagan J."/>
            <person name="Cuomo C."/>
            <person name="Devon K."/>
            <person name="Jaffe D."/>
            <person name="Butler J."/>
            <person name="Alvarez P."/>
            <person name="Gnerre S."/>
            <person name="Grabherr M."/>
            <person name="Kleber M."/>
            <person name="Mauceli E."/>
            <person name="Brockman W."/>
            <person name="Young S."/>
            <person name="LaButti K."/>
            <person name="Sykes S."/>
            <person name="DeCaprio D."/>
            <person name="Crawford M."/>
            <person name="Koehrsen M."/>
            <person name="Engels R."/>
            <person name="Montgomery P."/>
            <person name="Pearson M."/>
            <person name="Howarth C."/>
            <person name="Larson L."/>
            <person name="White J."/>
            <person name="O'Leary S."/>
            <person name="Kodira C."/>
            <person name="Zeng Q."/>
            <person name="Yandava C."/>
            <person name="Alvarado L."/>
            <person name="Longcore J."/>
            <person name="James T."/>
        </authorList>
    </citation>
    <scope>NUCLEOTIDE SEQUENCE [LARGE SCALE GENOMIC DNA]</scope>
    <source>
        <strain evidence="4 5">JEL423</strain>
    </source>
</reference>
<proteinExistence type="predicted"/>
<dbReference type="Proteomes" id="UP000077115">
    <property type="component" value="Unassembled WGS sequence"/>
</dbReference>
<dbReference type="PANTHER" id="PTHR14107">
    <property type="entry name" value="WD REPEAT PROTEIN"/>
    <property type="match status" value="1"/>
</dbReference>
<dbReference type="PANTHER" id="PTHR14107:SF16">
    <property type="entry name" value="AT02583P"/>
    <property type="match status" value="1"/>
</dbReference>
<dbReference type="InterPro" id="IPR036322">
    <property type="entry name" value="WD40_repeat_dom_sf"/>
</dbReference>